<evidence type="ECO:0000313" key="1">
    <source>
        <dbReference type="EMBL" id="MET9849967.1"/>
    </source>
</evidence>
<gene>
    <name evidence="1" type="ORF">ABZZ21_36565</name>
</gene>
<evidence type="ECO:0000313" key="2">
    <source>
        <dbReference type="Proteomes" id="UP001550210"/>
    </source>
</evidence>
<dbReference type="RefSeq" id="WP_355402836.1">
    <property type="nucleotide sequence ID" value="NZ_JBEGHN010000004.1"/>
</dbReference>
<reference evidence="1 2" key="1">
    <citation type="submission" date="2024-06" db="EMBL/GenBank/DDBJ databases">
        <title>The Natural Products Discovery Center: Release of the First 8490 Sequenced Strains for Exploring Actinobacteria Biosynthetic Diversity.</title>
        <authorList>
            <person name="Kalkreuter E."/>
            <person name="Kautsar S.A."/>
            <person name="Yang D."/>
            <person name="Bader C.D."/>
            <person name="Teijaro C.N."/>
            <person name="Fluegel L."/>
            <person name="Davis C.M."/>
            <person name="Simpson J.R."/>
            <person name="Lauterbach L."/>
            <person name="Steele A.D."/>
            <person name="Gui C."/>
            <person name="Meng S."/>
            <person name="Li G."/>
            <person name="Viehrig K."/>
            <person name="Ye F."/>
            <person name="Su P."/>
            <person name="Kiefer A.F."/>
            <person name="Nichols A."/>
            <person name="Cepeda A.J."/>
            <person name="Yan W."/>
            <person name="Fan B."/>
            <person name="Jiang Y."/>
            <person name="Adhikari A."/>
            <person name="Zheng C.-J."/>
            <person name="Schuster L."/>
            <person name="Cowan T.M."/>
            <person name="Smanski M.J."/>
            <person name="Chevrette M.G."/>
            <person name="De Carvalho L.P.S."/>
            <person name="Shen B."/>
        </authorList>
    </citation>
    <scope>NUCLEOTIDE SEQUENCE [LARGE SCALE GENOMIC DNA]</scope>
    <source>
        <strain evidence="1 2">NPDC006434</strain>
    </source>
</reference>
<organism evidence="1 2">
    <name type="scientific">Streptomyces ossamyceticus</name>
    <dbReference type="NCBI Taxonomy" id="249581"/>
    <lineage>
        <taxon>Bacteria</taxon>
        <taxon>Bacillati</taxon>
        <taxon>Actinomycetota</taxon>
        <taxon>Actinomycetes</taxon>
        <taxon>Kitasatosporales</taxon>
        <taxon>Streptomycetaceae</taxon>
        <taxon>Streptomyces</taxon>
    </lineage>
</organism>
<accession>A0ABV2V9G1</accession>
<sequence length="56" mass="6002">MPWRPWRPGALISRPPFSTRMLVLLGVGALTTYIAFHHPGLGVAIGVGVDRDGPPP</sequence>
<keyword evidence="2" id="KW-1185">Reference proteome</keyword>
<dbReference type="Proteomes" id="UP001550210">
    <property type="component" value="Unassembled WGS sequence"/>
</dbReference>
<proteinExistence type="predicted"/>
<dbReference type="EMBL" id="JBEXPZ010000061">
    <property type="protein sequence ID" value="MET9849967.1"/>
    <property type="molecule type" value="Genomic_DNA"/>
</dbReference>
<comment type="caution">
    <text evidence="1">The sequence shown here is derived from an EMBL/GenBank/DDBJ whole genome shotgun (WGS) entry which is preliminary data.</text>
</comment>
<protein>
    <submittedName>
        <fullName evidence="1">Uncharacterized protein</fullName>
    </submittedName>
</protein>
<name>A0ABV2V9G1_9ACTN</name>